<proteinExistence type="predicted"/>
<dbReference type="InterPro" id="IPR027417">
    <property type="entry name" value="P-loop_NTPase"/>
</dbReference>
<organism evidence="1 2">
    <name type="scientific">Spirosoma pollinicola</name>
    <dbReference type="NCBI Taxonomy" id="2057025"/>
    <lineage>
        <taxon>Bacteria</taxon>
        <taxon>Pseudomonadati</taxon>
        <taxon>Bacteroidota</taxon>
        <taxon>Cytophagia</taxon>
        <taxon>Cytophagales</taxon>
        <taxon>Cytophagaceae</taxon>
        <taxon>Spirosoma</taxon>
    </lineage>
</organism>
<dbReference type="RefSeq" id="WP_100990106.1">
    <property type="nucleotide sequence ID" value="NZ_CP025096.1"/>
</dbReference>
<accession>A0A2K8Z2D3</accession>
<dbReference type="EMBL" id="CP025096">
    <property type="protein sequence ID" value="AUD04040.1"/>
    <property type="molecule type" value="Genomic_DNA"/>
</dbReference>
<dbReference type="OrthoDB" id="898678at2"/>
<keyword evidence="2" id="KW-1185">Reference proteome</keyword>
<gene>
    <name evidence="1" type="ORF">CWM47_20730</name>
</gene>
<protein>
    <recommendedName>
        <fullName evidence="3">NACHT domain-containing protein</fullName>
    </recommendedName>
</protein>
<sequence length="2037" mass="234946">MPRSNSSASGDRRDFGGKVPQFELFADKIYVELTRHNLAWIKVGDADAGNADDIQYATRTEVHAYQVKWSQQTQKPPYRYLEFINILPELRQSWLKLSKVNAELGLPVYIYLLTNRSSSEHDRLIIDDAPAKSVGSFSDFLSQAWPDINSGTKPMGNWGLLLEQELIKLNLTETEFLTFSQHLRLEFNATLPQPTNHRHHDIYQQDVTNLYKFFHDELAQLMGQVSFTADELIRKMQWEGRLKAIFSHDFYVDPKIYQPNITTIETLSQSIESLPGGYIFLEGSPGSGKSSLLTKWATGRPERVVKYFAYLNQTNGNQPIRGEAVNLFHDLTIQLTESGFFGSTVLGAQRDLTLTQQIFQNQLKQVGDIYQQDCTKTIIIIDGLDHIPREYAKQGTLLEHLPHPNDIRPGVYIILGSQSFDLASLNVSVRQEVEQIGRHIVVRPLLPSAISKIADSYLAEQLNPTQHDLLFQISGGHPLFLQYILRTIKNETNDRPIEEIVAPLPPFDQDISLYYNRIWQEFETDEDIADLLGLVSRLRFGFHYGMRNEWGVSASVARKAKRWFNQFFDESFGFKVFFHNSFRQFLLYKTAEDPLSGQYDKTAHENFHVRLADWSETSSIRLFHHEHLYHVHQAAQIDRFYQTLTPAYVDNQRYNFRPFDAIRDDLIMGLQLAAKDQNMQLMLRYGFLMGELHRREHNLDESNFLDYFPTLFDFEAITEYALLPINSPERRSRAMEIVRLLYRNGYETDARRLFAFAEPAAYAVEELILDSEKGHHWQEQANSLKEWVRTKCLWSDPEEMLEKVLNIKIVSDNTDNTYEEQKLQTQLLDALIQSLTHTKSLRQLLLKIFSRFDFGHPGNISFFLPRLYDVVDILIQDDEGELAVFLLDTCLSSLNPASLSIDQRILLANMLYEIDTNSQKYQDWIRDVVLNPITSIPTDIRTDGSLDYYLPYFRYVALETVQYKTVDLSILFPNAPSDRYYDPIVTDWFKMMARTAIIKGEGLRGERFNSRNLLPIIRFYYRPKPHLSETSQTRVEWSRNSYYRQIVESIVVYGSKAFSEAATLFETEINQNITYWSAELQFEVWITFLRLGLDKERLRGLINGIAGAIIEEQGDLYSRMNLALKLSETYLSLGAFETAQFWLRRSADESFGVGFRKDYQFNDWIAWLTKANVVEPEKARERIRWIASYLKHIDQTTDGKAASGRAAYGLLKCCIKWDTATGLDLLDWLLKKLYIDVDDGIELILDNLLQEEVSSDLLSCIADLFGKVLLLSSKSASSKTFSHLILLLQQHQQPELINEIVEDVERYALQENRPEYYDLLRKANVSFSPAKGFPMDQREHKEKSEATVRLRNDTRISQAAFIEKFTTASELQNLISQVYETSGKFNWQACLLKVVHEIDEPWLIQTSTVIIADTHSSFLLILALGELAYQKVYTSAVKNISTKLLSIDDASWSPFNDGGLRLRAFEFAIKVEGDLARKAAWLDFIRQFERSSAVELLRELDEIIPVLSTSSDIRSIWLEIESYLSRMFLHIEASTDVPELIAAPIDNQPEALIARLACNLSLIAECGLRETALVHLAKQTAMGYTGYIEEIRRFVKDITVDIDQEIFAKIVLYVGEIDLVVLAKFTNELQKLSRSSLLSSRIAANVLLQKLNEPIQPSPLIQRPLAWLRMPSSRINQDKELHRFNEAMSELWIGSRFSKERLFNMLMYHLETVGKITSFDAYALFSRTVDLLIIELGRGDSRLKKLANGSEIKLETTYSPYFVIVSFLTDTLLNELWEGGYLPDLHEVAWLNSLVDPQIFQLEQHRRPEELPGVRGFEDYYTLPSDWIEQIKDGFIHFTKQLGNRIVIAERTIFRGLGWDLASETRESCLTINEGKSSYEFQTGVLYRKENLLIADYVEMSQTHSTLTPSTPLIFANHADRFIDTPTHLSEWVAINPEIAQLLGWRLADPLKFQWIDENDSIMTESFFWVDGNIRMTPPQFRSQAGCGWIVTASQEAFSTLKAKFNLIQKSQLDRQTHDSSTRKPFRKTLQHIEKII</sequence>
<evidence type="ECO:0000313" key="1">
    <source>
        <dbReference type="EMBL" id="AUD04040.1"/>
    </source>
</evidence>
<dbReference type="Gene3D" id="3.40.50.300">
    <property type="entry name" value="P-loop containing nucleotide triphosphate hydrolases"/>
    <property type="match status" value="1"/>
</dbReference>
<dbReference type="Proteomes" id="UP000232883">
    <property type="component" value="Chromosome"/>
</dbReference>
<evidence type="ECO:0008006" key="3">
    <source>
        <dbReference type="Google" id="ProtNLM"/>
    </source>
</evidence>
<dbReference type="SUPFAM" id="SSF52540">
    <property type="entry name" value="P-loop containing nucleoside triphosphate hydrolases"/>
    <property type="match status" value="1"/>
</dbReference>
<reference evidence="1 2" key="1">
    <citation type="submission" date="2017-11" db="EMBL/GenBank/DDBJ databases">
        <title>Taxonomic description and genome sequences of Spirosoma HA7 sp. nov., isolated from pollen microhabitat of Corylus avellana.</title>
        <authorList>
            <person name="Ambika Manirajan B."/>
            <person name="Suarez C."/>
            <person name="Ratering S."/>
            <person name="Geissler-Plaum R."/>
            <person name="Cardinale M."/>
            <person name="Sylvia S."/>
        </authorList>
    </citation>
    <scope>NUCLEOTIDE SEQUENCE [LARGE SCALE GENOMIC DNA]</scope>
    <source>
        <strain evidence="1 2">HA7</strain>
    </source>
</reference>
<evidence type="ECO:0000313" key="2">
    <source>
        <dbReference type="Proteomes" id="UP000232883"/>
    </source>
</evidence>
<dbReference type="KEGG" id="spir:CWM47_20730"/>
<name>A0A2K8Z2D3_9BACT</name>